<dbReference type="EMBL" id="ML995843">
    <property type="protein sequence ID" value="KAF2768544.1"/>
    <property type="molecule type" value="Genomic_DNA"/>
</dbReference>
<dbReference type="InterPro" id="IPR019349">
    <property type="entry name" value="Ribosomal_mS35_mit"/>
</dbReference>
<reference evidence="3" key="1">
    <citation type="journal article" date="2020" name="Stud. Mycol.">
        <title>101 Dothideomycetes genomes: a test case for predicting lifestyles and emergence of pathogens.</title>
        <authorList>
            <person name="Haridas S."/>
            <person name="Albert R."/>
            <person name="Binder M."/>
            <person name="Bloem J."/>
            <person name="Labutti K."/>
            <person name="Salamov A."/>
            <person name="Andreopoulos B."/>
            <person name="Baker S."/>
            <person name="Barry K."/>
            <person name="Bills G."/>
            <person name="Bluhm B."/>
            <person name="Cannon C."/>
            <person name="Castanera R."/>
            <person name="Culley D."/>
            <person name="Daum C."/>
            <person name="Ezra D."/>
            <person name="Gonzalez J."/>
            <person name="Henrissat B."/>
            <person name="Kuo A."/>
            <person name="Liang C."/>
            <person name="Lipzen A."/>
            <person name="Lutzoni F."/>
            <person name="Magnuson J."/>
            <person name="Mondo S."/>
            <person name="Nolan M."/>
            <person name="Ohm R."/>
            <person name="Pangilinan J."/>
            <person name="Park H.-J."/>
            <person name="Ramirez L."/>
            <person name="Alfaro M."/>
            <person name="Sun H."/>
            <person name="Tritt A."/>
            <person name="Yoshinaga Y."/>
            <person name="Zwiers L.-H."/>
            <person name="Turgeon B."/>
            <person name="Goodwin S."/>
            <person name="Spatafora J."/>
            <person name="Crous P."/>
            <person name="Grigoriev I."/>
        </authorList>
    </citation>
    <scope>NUCLEOTIDE SEQUENCE</scope>
    <source>
        <strain evidence="3">CBS 116005</strain>
    </source>
</reference>
<gene>
    <name evidence="3" type="ORF">EJ03DRAFT_246119</name>
</gene>
<dbReference type="GO" id="GO:0005763">
    <property type="term" value="C:mitochondrial small ribosomal subunit"/>
    <property type="evidence" value="ECO:0007669"/>
    <property type="project" value="TreeGrafter"/>
</dbReference>
<feature type="non-terminal residue" evidence="3">
    <location>
        <position position="177"/>
    </location>
</feature>
<dbReference type="AlphaFoldDB" id="A0A6G1L8H2"/>
<name>A0A6G1L8H2_9PEZI</name>
<evidence type="ECO:0000313" key="3">
    <source>
        <dbReference type="EMBL" id="KAF2768544.1"/>
    </source>
</evidence>
<dbReference type="Pfam" id="PF10213">
    <property type="entry name" value="MRP-S28"/>
    <property type="match status" value="1"/>
</dbReference>
<proteinExistence type="predicted"/>
<dbReference type="GO" id="GO:0003735">
    <property type="term" value="F:structural constituent of ribosome"/>
    <property type="evidence" value="ECO:0007669"/>
    <property type="project" value="InterPro"/>
</dbReference>
<organism evidence="3 4">
    <name type="scientific">Teratosphaeria nubilosa</name>
    <dbReference type="NCBI Taxonomy" id="161662"/>
    <lineage>
        <taxon>Eukaryota</taxon>
        <taxon>Fungi</taxon>
        <taxon>Dikarya</taxon>
        <taxon>Ascomycota</taxon>
        <taxon>Pezizomycotina</taxon>
        <taxon>Dothideomycetes</taxon>
        <taxon>Dothideomycetidae</taxon>
        <taxon>Mycosphaerellales</taxon>
        <taxon>Teratosphaeriaceae</taxon>
        <taxon>Teratosphaeria</taxon>
    </lineage>
</organism>
<dbReference type="InterPro" id="IPR039848">
    <property type="entry name" value="Ribosomal_mS35_mt"/>
</dbReference>
<evidence type="ECO:0000313" key="4">
    <source>
        <dbReference type="Proteomes" id="UP000799436"/>
    </source>
</evidence>
<accession>A0A6G1L8H2</accession>
<dbReference type="PANTHER" id="PTHR13490:SF0">
    <property type="entry name" value="SMALL RIBOSOMAL SUBUNIT PROTEIN MS35"/>
    <property type="match status" value="1"/>
</dbReference>
<sequence>PSEKSGTADPVYEDDDISSLGHAELDQHRELREMVRLAAWEMPQLAALHQPYDHHQHRAPLRWRYTTYMGEQHPAAHKVVVTFHPADLPTLTDAQRQKLLKLAGVRYNPVTGLVKMSCDSFPSQAQNKRYLASTIRALISESRDPNADSFADIPLDTRHVKVKPRPRFPEHWLVTEE</sequence>
<dbReference type="GO" id="GO:0032543">
    <property type="term" value="P:mitochondrial translation"/>
    <property type="evidence" value="ECO:0007669"/>
    <property type="project" value="InterPro"/>
</dbReference>
<protein>
    <recommendedName>
        <fullName evidence="2">Small ribosomal subunit protein mS35 mitochondrial conserved domain-containing protein</fullName>
    </recommendedName>
</protein>
<evidence type="ECO:0000256" key="1">
    <source>
        <dbReference type="SAM" id="MobiDB-lite"/>
    </source>
</evidence>
<dbReference type="PANTHER" id="PTHR13490">
    <property type="entry name" value="MITOCHONDRIAL 28S RIBOSOMAL PROTEIN S28"/>
    <property type="match status" value="1"/>
</dbReference>
<feature type="region of interest" description="Disordered" evidence="1">
    <location>
        <begin position="1"/>
        <end position="20"/>
    </location>
</feature>
<dbReference type="OrthoDB" id="283424at2759"/>
<feature type="domain" description="Small ribosomal subunit protein mS35 mitochondrial conserved" evidence="2">
    <location>
        <begin position="51"/>
        <end position="172"/>
    </location>
</feature>
<dbReference type="Proteomes" id="UP000799436">
    <property type="component" value="Unassembled WGS sequence"/>
</dbReference>
<keyword evidence="4" id="KW-1185">Reference proteome</keyword>
<evidence type="ECO:0000259" key="2">
    <source>
        <dbReference type="Pfam" id="PF10213"/>
    </source>
</evidence>
<feature type="non-terminal residue" evidence="3">
    <location>
        <position position="1"/>
    </location>
</feature>